<protein>
    <recommendedName>
        <fullName evidence="1">C-type lectin domain-containing protein</fullName>
    </recommendedName>
</protein>
<dbReference type="InterPro" id="IPR016187">
    <property type="entry name" value="CTDL_fold"/>
</dbReference>
<dbReference type="PANTHER" id="PTHR45784">
    <property type="entry name" value="C-TYPE LECTIN DOMAIN FAMILY 20 MEMBER A-RELATED"/>
    <property type="match status" value="1"/>
</dbReference>
<evidence type="ECO:0000313" key="3">
    <source>
        <dbReference type="Proteomes" id="UP000516260"/>
    </source>
</evidence>
<dbReference type="SMART" id="SM00034">
    <property type="entry name" value="CLECT"/>
    <property type="match status" value="2"/>
</dbReference>
<organism evidence="2 3">
    <name type="scientific">Takifugu bimaculatus</name>
    <dbReference type="NCBI Taxonomy" id="433685"/>
    <lineage>
        <taxon>Eukaryota</taxon>
        <taxon>Metazoa</taxon>
        <taxon>Chordata</taxon>
        <taxon>Craniata</taxon>
        <taxon>Vertebrata</taxon>
        <taxon>Euteleostomi</taxon>
        <taxon>Actinopterygii</taxon>
        <taxon>Neopterygii</taxon>
        <taxon>Teleostei</taxon>
        <taxon>Neoteleostei</taxon>
        <taxon>Acanthomorphata</taxon>
        <taxon>Eupercaria</taxon>
        <taxon>Tetraodontiformes</taxon>
        <taxon>Tetradontoidea</taxon>
        <taxon>Tetraodontidae</taxon>
        <taxon>Takifugu</taxon>
    </lineage>
</organism>
<evidence type="ECO:0000259" key="1">
    <source>
        <dbReference type="PROSITE" id="PS50041"/>
    </source>
</evidence>
<feature type="domain" description="C-type lectin" evidence="1">
    <location>
        <begin position="218"/>
        <end position="326"/>
    </location>
</feature>
<dbReference type="SUPFAM" id="SSF56436">
    <property type="entry name" value="C-type lectin-like"/>
    <property type="match status" value="2"/>
</dbReference>
<dbReference type="Pfam" id="PF00059">
    <property type="entry name" value="Lectin_C"/>
    <property type="match status" value="2"/>
</dbReference>
<dbReference type="InterPro" id="IPR001304">
    <property type="entry name" value="C-type_lectin-like"/>
</dbReference>
<sequence length="335" mass="37972">MAEPIQNSIFSRTSGDLSGCHIFDCVRLTDEVLMQSSHLVLAKISKYEHVNLNKHGHADKRQTRDCGVNSLHRFAVFWINPTTLSPVTKDRVPSAGSITLCTHVHQEYVLVSKNMMWGAAQRYCRENHTDLATIESLNDMKMLASIAAARSITGLIWIGLKKYELKSWMWSSGDTPGLTSYTNWATLPTSSNNCGALMGDGKWLGVLCTETLPFVCQTDDGSYEVILTKLSWQEANNYCHKRGKELARARSRTENQAVQEVLSGHESYFWIGLFRDGWTWSDQSDASFRYWASTQPNNDGHCALFNAVQMTWWDRSCKDPYYFFCYNGELLGSLN</sequence>
<feature type="domain" description="C-type lectin" evidence="1">
    <location>
        <begin position="108"/>
        <end position="217"/>
    </location>
</feature>
<comment type="caution">
    <text evidence="2">The sequence shown here is derived from an EMBL/GenBank/DDBJ whole genome shotgun (WGS) entry which is preliminary data.</text>
</comment>
<dbReference type="InterPro" id="IPR016186">
    <property type="entry name" value="C-type_lectin-like/link_sf"/>
</dbReference>
<accession>A0A4Z2CI63</accession>
<dbReference type="AlphaFoldDB" id="A0A4Z2CI63"/>
<gene>
    <name evidence="2" type="ORF">fugu_000956</name>
</gene>
<keyword evidence="3" id="KW-1185">Reference proteome</keyword>
<dbReference type="Gene3D" id="3.10.100.10">
    <property type="entry name" value="Mannose-Binding Protein A, subunit A"/>
    <property type="match status" value="2"/>
</dbReference>
<dbReference type="PANTHER" id="PTHR45784:SF3">
    <property type="entry name" value="C-TYPE LECTIN DOMAIN FAMILY 4 MEMBER K-LIKE-RELATED"/>
    <property type="match status" value="1"/>
</dbReference>
<reference evidence="2 3" key="1">
    <citation type="submission" date="2019-04" db="EMBL/GenBank/DDBJ databases">
        <title>The sequence and de novo assembly of Takifugu bimaculatus genome using PacBio and Hi-C technologies.</title>
        <authorList>
            <person name="Xu P."/>
            <person name="Liu B."/>
            <person name="Zhou Z."/>
        </authorList>
    </citation>
    <scope>NUCLEOTIDE SEQUENCE [LARGE SCALE GENOMIC DNA]</scope>
    <source>
        <strain evidence="2">TB-2018</strain>
        <tissue evidence="2">Muscle</tissue>
    </source>
</reference>
<name>A0A4Z2CI63_9TELE</name>
<proteinExistence type="predicted"/>
<dbReference type="EMBL" id="SWLE01000001">
    <property type="protein sequence ID" value="TNN03927.1"/>
    <property type="molecule type" value="Genomic_DNA"/>
</dbReference>
<dbReference type="PROSITE" id="PS50041">
    <property type="entry name" value="C_TYPE_LECTIN_2"/>
    <property type="match status" value="2"/>
</dbReference>
<dbReference type="Proteomes" id="UP000516260">
    <property type="component" value="Chromosome 1"/>
</dbReference>
<evidence type="ECO:0000313" key="2">
    <source>
        <dbReference type="EMBL" id="TNN03927.1"/>
    </source>
</evidence>